<keyword evidence="11 14" id="KW-1133">Transmembrane helix</keyword>
<dbReference type="InterPro" id="IPR050398">
    <property type="entry name" value="HssS/ArlS-like"/>
</dbReference>
<evidence type="ECO:0000256" key="6">
    <source>
        <dbReference type="ARBA" id="ARBA00022679"/>
    </source>
</evidence>
<protein>
    <recommendedName>
        <fullName evidence="3">histidine kinase</fullName>
        <ecNumber evidence="3">2.7.13.3</ecNumber>
    </recommendedName>
</protein>
<evidence type="ECO:0000256" key="8">
    <source>
        <dbReference type="ARBA" id="ARBA00022741"/>
    </source>
</evidence>
<name>A0ABT2YTG9_9GAMM</name>
<dbReference type="Gene3D" id="3.30.565.10">
    <property type="entry name" value="Histidine kinase-like ATPase, C-terminal domain"/>
    <property type="match status" value="1"/>
</dbReference>
<dbReference type="SMART" id="SM00304">
    <property type="entry name" value="HAMP"/>
    <property type="match status" value="1"/>
</dbReference>
<keyword evidence="12" id="KW-0902">Two-component regulatory system</keyword>
<dbReference type="SMART" id="SM00388">
    <property type="entry name" value="HisKA"/>
    <property type="match status" value="1"/>
</dbReference>
<dbReference type="InterPro" id="IPR036890">
    <property type="entry name" value="HATPase_C_sf"/>
</dbReference>
<dbReference type="InterPro" id="IPR032404">
    <property type="entry name" value="CpxA_peri"/>
</dbReference>
<evidence type="ECO:0000313" key="17">
    <source>
        <dbReference type="EMBL" id="MCV2403201.1"/>
    </source>
</evidence>
<evidence type="ECO:0000256" key="12">
    <source>
        <dbReference type="ARBA" id="ARBA00023012"/>
    </source>
</evidence>
<evidence type="ECO:0000256" key="9">
    <source>
        <dbReference type="ARBA" id="ARBA00022777"/>
    </source>
</evidence>
<evidence type="ECO:0000256" key="2">
    <source>
        <dbReference type="ARBA" id="ARBA00004651"/>
    </source>
</evidence>
<dbReference type="InterPro" id="IPR005467">
    <property type="entry name" value="His_kinase_dom"/>
</dbReference>
<dbReference type="GO" id="GO:0016787">
    <property type="term" value="F:hydrolase activity"/>
    <property type="evidence" value="ECO:0007669"/>
    <property type="project" value="UniProtKB-KW"/>
</dbReference>
<dbReference type="InterPro" id="IPR003661">
    <property type="entry name" value="HisK_dim/P_dom"/>
</dbReference>
<dbReference type="RefSeq" id="WP_263530582.1">
    <property type="nucleotide sequence ID" value="NZ_JAOVZB010000004.1"/>
</dbReference>
<dbReference type="Pfam" id="PF00512">
    <property type="entry name" value="HisKA"/>
    <property type="match status" value="1"/>
</dbReference>
<evidence type="ECO:0000256" key="13">
    <source>
        <dbReference type="ARBA" id="ARBA00023136"/>
    </source>
</evidence>
<dbReference type="Gene3D" id="3.30.450.210">
    <property type="entry name" value="Two-component sensor protein CpxA, periplasmic domain"/>
    <property type="match status" value="1"/>
</dbReference>
<dbReference type="PANTHER" id="PTHR45528:SF1">
    <property type="entry name" value="SENSOR HISTIDINE KINASE CPXA"/>
    <property type="match status" value="1"/>
</dbReference>
<evidence type="ECO:0000259" key="15">
    <source>
        <dbReference type="PROSITE" id="PS50109"/>
    </source>
</evidence>
<evidence type="ECO:0000313" key="18">
    <source>
        <dbReference type="Proteomes" id="UP001209713"/>
    </source>
</evidence>
<keyword evidence="18" id="KW-1185">Reference proteome</keyword>
<evidence type="ECO:0000256" key="11">
    <source>
        <dbReference type="ARBA" id="ARBA00022989"/>
    </source>
</evidence>
<dbReference type="InterPro" id="IPR036097">
    <property type="entry name" value="HisK_dim/P_sf"/>
</dbReference>
<dbReference type="PROSITE" id="PS50885">
    <property type="entry name" value="HAMP"/>
    <property type="match status" value="1"/>
</dbReference>
<dbReference type="PRINTS" id="PR00344">
    <property type="entry name" value="BCTRLSENSOR"/>
</dbReference>
<keyword evidence="10" id="KW-0067">ATP-binding</keyword>
<proteinExistence type="predicted"/>
<comment type="caution">
    <text evidence="17">The sequence shown here is derived from an EMBL/GenBank/DDBJ whole genome shotgun (WGS) entry which is preliminary data.</text>
</comment>
<evidence type="ECO:0000256" key="10">
    <source>
        <dbReference type="ARBA" id="ARBA00022840"/>
    </source>
</evidence>
<keyword evidence="6" id="KW-0808">Transferase</keyword>
<dbReference type="InterPro" id="IPR004358">
    <property type="entry name" value="Sig_transdc_His_kin-like_C"/>
</dbReference>
<dbReference type="Proteomes" id="UP001209713">
    <property type="component" value="Unassembled WGS sequence"/>
</dbReference>
<sequence length="460" mass="51822">MKLPNIGSLYGRIFAIFWFTMFLVTMAVLALPKLDPRLTKDLPQRSYSENILLRDLLQQESMQGKSLKQAINAVEKQSKRDKEDKAKLFITDAEGTLLAWSNRAGFSMRILRNFITLIENPEQPQQKLYGRTLLSGPFPIQLTNQTGFLYIGVKSDAPPFFLLHLLDNPWRFLLAVMLVSTPFLLWLSWALTQPARRLEAAAKRVAQGNFETDEKLEKGPSEFQQAGASFNHMVEAVNSMISRQQRLLSDISHELRSPLTRLKMAQGLAVRKQGESTELSRIETESERLETMISELLELSRMQVDSHLNREEQPLSSLWEALLVDSQFEAEQNGKALSFSAIPERTVLCYPQLLMSALENIVRNAICYGHSQIRINMQITGDKLTIRVEDDGQGVPETELESIFRPFYRVSTARDRRSGGTGLGLAITESAVRQHNGSIQASCSELGGLLVEVSLPLVKA</sequence>
<dbReference type="Pfam" id="PF16527">
    <property type="entry name" value="CpxA_peri"/>
    <property type="match status" value="1"/>
</dbReference>
<keyword evidence="13 14" id="KW-0472">Membrane</keyword>
<dbReference type="InterPro" id="IPR058125">
    <property type="entry name" value="CpxA"/>
</dbReference>
<keyword evidence="9 17" id="KW-0418">Kinase</keyword>
<dbReference type="EC" id="2.7.13.3" evidence="3"/>
<dbReference type="InterPro" id="IPR003660">
    <property type="entry name" value="HAMP_dom"/>
</dbReference>
<comment type="catalytic activity">
    <reaction evidence="1">
        <text>ATP + protein L-histidine = ADP + protein N-phospho-L-histidine.</text>
        <dbReference type="EC" id="2.7.13.3"/>
    </reaction>
</comment>
<organism evidence="17 18">
    <name type="scientific">Marinomonas sargassi</name>
    <dbReference type="NCBI Taxonomy" id="2984494"/>
    <lineage>
        <taxon>Bacteria</taxon>
        <taxon>Pseudomonadati</taxon>
        <taxon>Pseudomonadota</taxon>
        <taxon>Gammaproteobacteria</taxon>
        <taxon>Oceanospirillales</taxon>
        <taxon>Oceanospirillaceae</taxon>
        <taxon>Marinomonas</taxon>
    </lineage>
</organism>
<reference evidence="17 18" key="1">
    <citation type="submission" date="2022-10" db="EMBL/GenBank/DDBJ databases">
        <title>Marinomonas transparenta sp. nov. and Marinomonas sargassi sp. nov., isolated from marine alga (Sargassum natans (L.) Gaillon).</title>
        <authorList>
            <person name="Wang Y."/>
        </authorList>
    </citation>
    <scope>NUCLEOTIDE SEQUENCE [LARGE SCALE GENOMIC DNA]</scope>
    <source>
        <strain evidence="17 18">C2222</strain>
    </source>
</reference>
<comment type="subcellular location">
    <subcellularLocation>
        <location evidence="2">Cell membrane</location>
        <topology evidence="2">Multi-pass membrane protein</topology>
    </subcellularLocation>
</comment>
<dbReference type="SUPFAM" id="SSF158472">
    <property type="entry name" value="HAMP domain-like"/>
    <property type="match status" value="1"/>
</dbReference>
<feature type="domain" description="HAMP" evidence="16">
    <location>
        <begin position="189"/>
        <end position="242"/>
    </location>
</feature>
<keyword evidence="8" id="KW-0547">Nucleotide-binding</keyword>
<gene>
    <name evidence="17" type="primary">cpxA</name>
    <name evidence="17" type="ORF">OFY17_09955</name>
</gene>
<dbReference type="PANTHER" id="PTHR45528">
    <property type="entry name" value="SENSOR HISTIDINE KINASE CPXA"/>
    <property type="match status" value="1"/>
</dbReference>
<evidence type="ECO:0000256" key="14">
    <source>
        <dbReference type="SAM" id="Phobius"/>
    </source>
</evidence>
<evidence type="ECO:0000259" key="16">
    <source>
        <dbReference type="PROSITE" id="PS50885"/>
    </source>
</evidence>
<dbReference type="CDD" id="cd00082">
    <property type="entry name" value="HisKA"/>
    <property type="match status" value="1"/>
</dbReference>
<dbReference type="PROSITE" id="PS50109">
    <property type="entry name" value="HIS_KIN"/>
    <property type="match status" value="1"/>
</dbReference>
<keyword evidence="17" id="KW-0378">Hydrolase</keyword>
<dbReference type="Pfam" id="PF02518">
    <property type="entry name" value="HATPase_c"/>
    <property type="match status" value="1"/>
</dbReference>
<evidence type="ECO:0000256" key="4">
    <source>
        <dbReference type="ARBA" id="ARBA00022475"/>
    </source>
</evidence>
<feature type="transmembrane region" description="Helical" evidence="14">
    <location>
        <begin position="12"/>
        <end position="31"/>
    </location>
</feature>
<dbReference type="Pfam" id="PF00672">
    <property type="entry name" value="HAMP"/>
    <property type="match status" value="1"/>
</dbReference>
<feature type="transmembrane region" description="Helical" evidence="14">
    <location>
        <begin position="172"/>
        <end position="191"/>
    </location>
</feature>
<dbReference type="SUPFAM" id="SSF55874">
    <property type="entry name" value="ATPase domain of HSP90 chaperone/DNA topoisomerase II/histidine kinase"/>
    <property type="match status" value="1"/>
</dbReference>
<keyword evidence="5" id="KW-0597">Phosphoprotein</keyword>
<dbReference type="GO" id="GO:0016301">
    <property type="term" value="F:kinase activity"/>
    <property type="evidence" value="ECO:0007669"/>
    <property type="project" value="UniProtKB-KW"/>
</dbReference>
<dbReference type="Gene3D" id="1.10.287.130">
    <property type="match status" value="1"/>
</dbReference>
<accession>A0ABT2YTG9</accession>
<dbReference type="EMBL" id="JAOVZB010000004">
    <property type="protein sequence ID" value="MCV2403201.1"/>
    <property type="molecule type" value="Genomic_DNA"/>
</dbReference>
<dbReference type="InterPro" id="IPR038515">
    <property type="entry name" value="CpxA_peri_sf"/>
</dbReference>
<dbReference type="CDD" id="cd06225">
    <property type="entry name" value="HAMP"/>
    <property type="match status" value="1"/>
</dbReference>
<keyword evidence="7 14" id="KW-0812">Transmembrane</keyword>
<evidence type="ECO:0000256" key="1">
    <source>
        <dbReference type="ARBA" id="ARBA00000085"/>
    </source>
</evidence>
<evidence type="ECO:0000256" key="3">
    <source>
        <dbReference type="ARBA" id="ARBA00012438"/>
    </source>
</evidence>
<keyword evidence="4" id="KW-1003">Cell membrane</keyword>
<dbReference type="SMART" id="SM00387">
    <property type="entry name" value="HATPase_c"/>
    <property type="match status" value="1"/>
</dbReference>
<dbReference type="InterPro" id="IPR003594">
    <property type="entry name" value="HATPase_dom"/>
</dbReference>
<dbReference type="SUPFAM" id="SSF47384">
    <property type="entry name" value="Homodimeric domain of signal transducing histidine kinase"/>
    <property type="match status" value="1"/>
</dbReference>
<evidence type="ECO:0000256" key="5">
    <source>
        <dbReference type="ARBA" id="ARBA00022553"/>
    </source>
</evidence>
<feature type="domain" description="Histidine kinase" evidence="15">
    <location>
        <begin position="250"/>
        <end position="459"/>
    </location>
</feature>
<evidence type="ECO:0000256" key="7">
    <source>
        <dbReference type="ARBA" id="ARBA00022692"/>
    </source>
</evidence>
<dbReference type="NCBIfam" id="NF007007">
    <property type="entry name" value="PRK09470.1"/>
    <property type="match status" value="1"/>
</dbReference>